<evidence type="ECO:0000259" key="2">
    <source>
        <dbReference type="Pfam" id="PF02746"/>
    </source>
</evidence>
<dbReference type="OrthoDB" id="2579025at2759"/>
<protein>
    <recommendedName>
        <fullName evidence="2">Mandelate racemase/muconate lactonizing enzyme N-terminal domain-containing protein</fullName>
    </recommendedName>
</protein>
<reference evidence="4" key="1">
    <citation type="journal article" date="2014" name="BMC Genomics">
        <title>The genome sequence of the biocontrol fungus Metarhizium anisopliae and comparative genomics of Metarhizium species.</title>
        <authorList>
            <person name="Pattemore J.A."/>
            <person name="Hane J.K."/>
            <person name="Williams A.H."/>
            <person name="Wilson B.A."/>
            <person name="Stodart B.J."/>
            <person name="Ash G.J."/>
        </authorList>
    </citation>
    <scope>NUCLEOTIDE SEQUENCE [LARGE SCALE GENOMIC DNA]</scope>
    <source>
        <strain evidence="4">BRIP 53293</strain>
    </source>
</reference>
<dbReference type="GO" id="GO:0016829">
    <property type="term" value="F:lyase activity"/>
    <property type="evidence" value="ECO:0007669"/>
    <property type="project" value="UniProtKB-KW"/>
</dbReference>
<dbReference type="AlphaFoldDB" id="A0A0D9NLC3"/>
<accession>A0A0D9NLC3</accession>
<keyword evidence="1" id="KW-0456">Lyase</keyword>
<gene>
    <name evidence="3" type="ORF">H634G_10056</name>
</gene>
<dbReference type="EMBL" id="KE384755">
    <property type="protein sequence ID" value="KJK74744.1"/>
    <property type="molecule type" value="Genomic_DNA"/>
</dbReference>
<keyword evidence="4" id="KW-1185">Reference proteome</keyword>
<evidence type="ECO:0000256" key="1">
    <source>
        <dbReference type="ARBA" id="ARBA00023239"/>
    </source>
</evidence>
<evidence type="ECO:0000313" key="3">
    <source>
        <dbReference type="EMBL" id="KJK74744.1"/>
    </source>
</evidence>
<proteinExistence type="predicted"/>
<evidence type="ECO:0000313" key="4">
    <source>
        <dbReference type="Proteomes" id="UP000054544"/>
    </source>
</evidence>
<dbReference type="SUPFAM" id="SSF54826">
    <property type="entry name" value="Enolase N-terminal domain-like"/>
    <property type="match status" value="1"/>
</dbReference>
<dbReference type="Proteomes" id="UP000054544">
    <property type="component" value="Unassembled WGS sequence"/>
</dbReference>
<dbReference type="PANTHER" id="PTHR48080">
    <property type="entry name" value="D-GALACTONATE DEHYDRATASE-RELATED"/>
    <property type="match status" value="1"/>
</dbReference>
<dbReference type="Pfam" id="PF02746">
    <property type="entry name" value="MR_MLE_N"/>
    <property type="match status" value="1"/>
</dbReference>
<sequence>MGKIAKIEYFRVPPRWLFVKITDQDNNTGWGEASLEGHTQAVEGCLDAWREQYTSLEADDIEQIWQMSWRKSFYRGGPVLMSALSGLDIALWDLKGTTPNKTHSRHLHH</sequence>
<feature type="domain" description="Mandelate racemase/muconate lactonizing enzyme N-terminal" evidence="2">
    <location>
        <begin position="17"/>
        <end position="99"/>
    </location>
</feature>
<dbReference type="STRING" id="1291518.A0A0D9NLC3"/>
<dbReference type="Gene3D" id="3.30.390.10">
    <property type="entry name" value="Enolase-like, N-terminal domain"/>
    <property type="match status" value="1"/>
</dbReference>
<name>A0A0D9NLC3_METAN</name>
<organism evidence="3 4">
    <name type="scientific">Metarhizium anisopliae BRIP 53293</name>
    <dbReference type="NCBI Taxonomy" id="1291518"/>
    <lineage>
        <taxon>Eukaryota</taxon>
        <taxon>Fungi</taxon>
        <taxon>Dikarya</taxon>
        <taxon>Ascomycota</taxon>
        <taxon>Pezizomycotina</taxon>
        <taxon>Sordariomycetes</taxon>
        <taxon>Hypocreomycetidae</taxon>
        <taxon>Hypocreales</taxon>
        <taxon>Clavicipitaceae</taxon>
        <taxon>Metarhizium</taxon>
    </lineage>
</organism>
<dbReference type="InterPro" id="IPR029017">
    <property type="entry name" value="Enolase-like_N"/>
</dbReference>
<dbReference type="PANTHER" id="PTHR48080:SF2">
    <property type="entry name" value="D-GALACTONATE DEHYDRATASE"/>
    <property type="match status" value="1"/>
</dbReference>
<dbReference type="InterPro" id="IPR013341">
    <property type="entry name" value="Mandelate_racemase_N_dom"/>
</dbReference>
<dbReference type="InterPro" id="IPR034593">
    <property type="entry name" value="DgoD-like"/>
</dbReference>